<feature type="binding site" evidence="12">
    <location>
        <position position="27"/>
    </location>
    <ligand>
        <name>[4Fe-4S] cluster</name>
        <dbReference type="ChEBI" id="CHEBI:49883"/>
        <label>1</label>
        <note>4Fe-4S-S-AdoMet</note>
    </ligand>
</feature>
<feature type="binding site" evidence="12">
    <location>
        <position position="155"/>
    </location>
    <ligand>
        <name>GTP</name>
        <dbReference type="ChEBI" id="CHEBI:37565"/>
    </ligand>
</feature>
<dbReference type="CDD" id="cd21117">
    <property type="entry name" value="Twitch_MoaA"/>
    <property type="match status" value="1"/>
</dbReference>
<dbReference type="HAMAP" id="MF_01225_B">
    <property type="entry name" value="MoaA_B"/>
    <property type="match status" value="1"/>
</dbReference>
<dbReference type="EC" id="4.1.99.22" evidence="1 12"/>
<dbReference type="SFLD" id="SFLDG01386">
    <property type="entry name" value="main_SPASM_domain-containing"/>
    <property type="match status" value="1"/>
</dbReference>
<dbReference type="EMBL" id="JAUMVS010000006">
    <property type="protein sequence ID" value="MDO4841226.1"/>
    <property type="molecule type" value="Genomic_DNA"/>
</dbReference>
<feature type="domain" description="Radical SAM core" evidence="13">
    <location>
        <begin position="4"/>
        <end position="226"/>
    </location>
</feature>
<feature type="binding site" evidence="12">
    <location>
        <position position="20"/>
    </location>
    <ligand>
        <name>[4Fe-4S] cluster</name>
        <dbReference type="ChEBI" id="CHEBI:49883"/>
        <label>1</label>
        <note>4Fe-4S-S-AdoMet</note>
    </ligand>
</feature>
<accession>A0AA43U9P2</accession>
<comment type="cofactor">
    <cofactor evidence="12">
        <name>[4Fe-4S] cluster</name>
        <dbReference type="ChEBI" id="CHEBI:49883"/>
    </cofactor>
    <text evidence="12">Binds 2 [4Fe-4S] clusters. Binds 1 [4Fe-4S] cluster coordinated with 3 cysteines and an exchangeable S-adenosyl-L-methionine and 1 [4Fe-4S] cluster coordinated with 3 cysteines and the GTP-derived substrate.</text>
</comment>
<feature type="binding site" evidence="12">
    <location>
        <position position="188"/>
    </location>
    <ligand>
        <name>S-adenosyl-L-methionine</name>
        <dbReference type="ChEBI" id="CHEBI:59789"/>
    </ligand>
</feature>
<dbReference type="PROSITE" id="PS51918">
    <property type="entry name" value="RADICAL_SAM"/>
    <property type="match status" value="1"/>
</dbReference>
<dbReference type="GO" id="GO:0061799">
    <property type="term" value="F:cyclic pyranopterin monophosphate synthase activity"/>
    <property type="evidence" value="ECO:0007669"/>
    <property type="project" value="TreeGrafter"/>
</dbReference>
<keyword evidence="6 12" id="KW-0408">Iron</keyword>
<dbReference type="CDD" id="cd01335">
    <property type="entry name" value="Radical_SAM"/>
    <property type="match status" value="1"/>
</dbReference>
<dbReference type="GO" id="GO:0006777">
    <property type="term" value="P:Mo-molybdopterin cofactor biosynthetic process"/>
    <property type="evidence" value="ECO:0007669"/>
    <property type="project" value="UniProtKB-UniRule"/>
</dbReference>
<feature type="binding site" evidence="12">
    <location>
        <position position="283"/>
    </location>
    <ligand>
        <name>[4Fe-4S] cluster</name>
        <dbReference type="ChEBI" id="CHEBI:49883"/>
        <label>2</label>
        <note>4Fe-4S-substrate</note>
    </ligand>
</feature>
<feature type="binding site" evidence="12">
    <location>
        <position position="269"/>
    </location>
    <ligand>
        <name>[4Fe-4S] cluster</name>
        <dbReference type="ChEBI" id="CHEBI:49883"/>
        <label>2</label>
        <note>4Fe-4S-substrate</note>
    </ligand>
</feature>
<evidence type="ECO:0000256" key="11">
    <source>
        <dbReference type="ARBA" id="ARBA00048697"/>
    </source>
</evidence>
<feature type="binding site" evidence="12">
    <location>
        <position position="118"/>
    </location>
    <ligand>
        <name>S-adenosyl-L-methionine</name>
        <dbReference type="ChEBI" id="CHEBI:59789"/>
    </ligand>
</feature>
<keyword evidence="2 12" id="KW-0004">4Fe-4S</keyword>
<comment type="similarity">
    <text evidence="12">Belongs to the radical SAM superfamily. MoaA family.</text>
</comment>
<evidence type="ECO:0000256" key="10">
    <source>
        <dbReference type="ARBA" id="ARBA00023239"/>
    </source>
</evidence>
<dbReference type="SFLD" id="SFLDG01383">
    <property type="entry name" value="cyclic_pyranopterin_phosphate"/>
    <property type="match status" value="1"/>
</dbReference>
<dbReference type="InterPro" id="IPR050105">
    <property type="entry name" value="MoCo_biosynth_MoaA/MoaC"/>
</dbReference>
<evidence type="ECO:0000256" key="6">
    <source>
        <dbReference type="ARBA" id="ARBA00023004"/>
    </source>
</evidence>
<evidence type="ECO:0000256" key="4">
    <source>
        <dbReference type="ARBA" id="ARBA00022723"/>
    </source>
</evidence>
<comment type="caution">
    <text evidence="14">The sequence shown here is derived from an EMBL/GenBank/DDBJ whole genome shotgun (WGS) entry which is preliminary data.</text>
</comment>
<name>A0AA43U9P2_9ACTN</name>
<dbReference type="InterPro" id="IPR006638">
    <property type="entry name" value="Elp3/MiaA/NifB-like_rSAM"/>
</dbReference>
<reference evidence="14" key="1">
    <citation type="submission" date="2023-07" db="EMBL/GenBank/DDBJ databases">
        <title>Between Cages and Wild: Unraveling the Impact of Captivity on Animal Microbiomes and Antimicrobial Resistance.</title>
        <authorList>
            <person name="Schmartz G.P."/>
            <person name="Rehner J."/>
            <person name="Schuff M.J."/>
            <person name="Becker S.L."/>
            <person name="Kravczyk M."/>
            <person name="Gurevich A."/>
            <person name="Francke R."/>
            <person name="Mueller R."/>
            <person name="Keller V."/>
            <person name="Keller A."/>
        </authorList>
    </citation>
    <scope>NUCLEOTIDE SEQUENCE</scope>
    <source>
        <strain evidence="14">S12M_St_49</strain>
    </source>
</reference>
<dbReference type="PANTHER" id="PTHR22960">
    <property type="entry name" value="MOLYBDOPTERIN COFACTOR SYNTHESIS PROTEIN A"/>
    <property type="match status" value="1"/>
</dbReference>
<dbReference type="Pfam" id="PF06463">
    <property type="entry name" value="Mob_synth_C"/>
    <property type="match status" value="1"/>
</dbReference>
<evidence type="ECO:0000313" key="15">
    <source>
        <dbReference type="Proteomes" id="UP001168575"/>
    </source>
</evidence>
<dbReference type="SMART" id="SM00729">
    <property type="entry name" value="Elp3"/>
    <property type="match status" value="1"/>
</dbReference>
<feature type="binding site" evidence="12">
    <location>
        <begin position="271"/>
        <end position="273"/>
    </location>
    <ligand>
        <name>GTP</name>
        <dbReference type="ChEBI" id="CHEBI:37565"/>
    </ligand>
</feature>
<evidence type="ECO:0000256" key="9">
    <source>
        <dbReference type="ARBA" id="ARBA00023150"/>
    </source>
</evidence>
<evidence type="ECO:0000256" key="3">
    <source>
        <dbReference type="ARBA" id="ARBA00022691"/>
    </source>
</evidence>
<feature type="binding site" evidence="12">
    <location>
        <position position="94"/>
    </location>
    <ligand>
        <name>GTP</name>
        <dbReference type="ChEBI" id="CHEBI:37565"/>
    </ligand>
</feature>
<protein>
    <recommendedName>
        <fullName evidence="1 12">GTP 3',8-cyclase</fullName>
        <ecNumber evidence="1 12">4.1.99.22</ecNumber>
    </recommendedName>
    <alternativeName>
        <fullName evidence="12">Molybdenum cofactor biosynthesis protein A</fullName>
    </alternativeName>
</protein>
<evidence type="ECO:0000256" key="8">
    <source>
        <dbReference type="ARBA" id="ARBA00023134"/>
    </source>
</evidence>
<dbReference type="InterPro" id="IPR010505">
    <property type="entry name" value="MoaA_twitch"/>
</dbReference>
<evidence type="ECO:0000256" key="7">
    <source>
        <dbReference type="ARBA" id="ARBA00023014"/>
    </source>
</evidence>
<evidence type="ECO:0000256" key="2">
    <source>
        <dbReference type="ARBA" id="ARBA00022485"/>
    </source>
</evidence>
<dbReference type="InterPro" id="IPR013785">
    <property type="entry name" value="Aldolase_TIM"/>
</dbReference>
<feature type="binding site" evidence="12">
    <location>
        <position position="26"/>
    </location>
    <ligand>
        <name>S-adenosyl-L-methionine</name>
        <dbReference type="ChEBI" id="CHEBI:59789"/>
    </ligand>
</feature>
<keyword evidence="5 12" id="KW-0547">Nucleotide-binding</keyword>
<dbReference type="Pfam" id="PF04055">
    <property type="entry name" value="Radical_SAM"/>
    <property type="match status" value="1"/>
</dbReference>
<dbReference type="InterPro" id="IPR013483">
    <property type="entry name" value="MoaA"/>
</dbReference>
<evidence type="ECO:0000313" key="14">
    <source>
        <dbReference type="EMBL" id="MDO4841226.1"/>
    </source>
</evidence>
<evidence type="ECO:0000256" key="12">
    <source>
        <dbReference type="HAMAP-Rule" id="MF_01225"/>
    </source>
</evidence>
<dbReference type="InterPro" id="IPR058240">
    <property type="entry name" value="rSAM_sf"/>
</dbReference>
<feature type="binding site" evidence="12">
    <location>
        <position position="67"/>
    </location>
    <ligand>
        <name>S-adenosyl-L-methionine</name>
        <dbReference type="ChEBI" id="CHEBI:59789"/>
    </ligand>
</feature>
<dbReference type="SFLD" id="SFLDG01067">
    <property type="entry name" value="SPASM/twitch_domain_containing"/>
    <property type="match status" value="1"/>
</dbReference>
<comment type="catalytic activity">
    <reaction evidence="11 12">
        <text>GTP + AH2 + S-adenosyl-L-methionine = (8S)-3',8-cyclo-7,8-dihydroguanosine 5'-triphosphate + 5'-deoxyadenosine + L-methionine + A + H(+)</text>
        <dbReference type="Rhea" id="RHEA:49576"/>
        <dbReference type="ChEBI" id="CHEBI:13193"/>
        <dbReference type="ChEBI" id="CHEBI:15378"/>
        <dbReference type="ChEBI" id="CHEBI:17319"/>
        <dbReference type="ChEBI" id="CHEBI:17499"/>
        <dbReference type="ChEBI" id="CHEBI:37565"/>
        <dbReference type="ChEBI" id="CHEBI:57844"/>
        <dbReference type="ChEBI" id="CHEBI:59789"/>
        <dbReference type="ChEBI" id="CHEBI:131766"/>
        <dbReference type="EC" id="4.1.99.22"/>
    </reaction>
</comment>
<feature type="binding site" evidence="12">
    <location>
        <position position="24"/>
    </location>
    <ligand>
        <name>[4Fe-4S] cluster</name>
        <dbReference type="ChEBI" id="CHEBI:49883"/>
        <label>1</label>
        <note>4Fe-4S-S-AdoMet</note>
    </ligand>
</feature>
<keyword evidence="10 12" id="KW-0456">Lyase</keyword>
<evidence type="ECO:0000256" key="5">
    <source>
        <dbReference type="ARBA" id="ARBA00022741"/>
    </source>
</evidence>
<dbReference type="GO" id="GO:0046872">
    <property type="term" value="F:metal ion binding"/>
    <property type="evidence" value="ECO:0007669"/>
    <property type="project" value="UniProtKB-KW"/>
</dbReference>
<dbReference type="GO" id="GO:0051539">
    <property type="term" value="F:4 iron, 4 sulfur cluster binding"/>
    <property type="evidence" value="ECO:0007669"/>
    <property type="project" value="UniProtKB-UniRule"/>
</dbReference>
<dbReference type="InterPro" id="IPR007197">
    <property type="entry name" value="rSAM"/>
</dbReference>
<dbReference type="NCBIfam" id="TIGR02666">
    <property type="entry name" value="moaA"/>
    <property type="match status" value="1"/>
</dbReference>
<dbReference type="AlphaFoldDB" id="A0AA43U9P2"/>
<evidence type="ECO:0000256" key="1">
    <source>
        <dbReference type="ARBA" id="ARBA00012167"/>
    </source>
</evidence>
<dbReference type="GO" id="GO:1904047">
    <property type="term" value="F:S-adenosyl-L-methionine binding"/>
    <property type="evidence" value="ECO:0007669"/>
    <property type="project" value="UniProtKB-UniRule"/>
</dbReference>
<keyword evidence="7 12" id="KW-0411">Iron-sulfur</keyword>
<sequence length="334" mass="36847">MNDLQGRKIDYLRISLTDRCNLRCIYCMPEEGVVPLCHDDILRVEEIATITKTAAELGIKHVRLTGGEPLVRRGVVNLIRDIKAIPGIESVALTTNATLLPQFATDLKEAGLDRVNISLDTLDAEQYAYITRRGKLEDAIAGIHAALEHGLTPVKLNVVVVKDLHQDLLEFAKLTIDKPLHVRFIEYMPVGDANNFTGCKWGPEEIIPSEEVIETINAAALDSGMEPLIALNNDNQPEGWGPARYFKFDGALGTVGTISAISNHFCATCNRLRLTSDGKIKPCLFSDTEYDLKTPLRTGDIDGMMSVLKDALLHKPESHNHRIGTKRKMSQIGG</sequence>
<feature type="binding site" evidence="12">
    <location>
        <position position="63"/>
    </location>
    <ligand>
        <name>GTP</name>
        <dbReference type="ChEBI" id="CHEBI:37565"/>
    </ligand>
</feature>
<comment type="subunit">
    <text evidence="12">Monomer and homodimer.</text>
</comment>
<feature type="binding site" evidence="12">
    <location>
        <position position="266"/>
    </location>
    <ligand>
        <name>[4Fe-4S] cluster</name>
        <dbReference type="ChEBI" id="CHEBI:49883"/>
        <label>2</label>
        <note>4Fe-4S-substrate</note>
    </ligand>
</feature>
<dbReference type="PANTHER" id="PTHR22960:SF0">
    <property type="entry name" value="MOLYBDENUM COFACTOR BIOSYNTHESIS PROTEIN 1"/>
    <property type="match status" value="1"/>
</dbReference>
<dbReference type="PROSITE" id="PS01305">
    <property type="entry name" value="MOAA_NIFB_PQQE"/>
    <property type="match status" value="1"/>
</dbReference>
<dbReference type="GO" id="GO:0061798">
    <property type="term" value="F:GTP 3',8'-cyclase activity"/>
    <property type="evidence" value="ECO:0007669"/>
    <property type="project" value="UniProtKB-UniRule"/>
</dbReference>
<keyword evidence="8 12" id="KW-0342">GTP-binding</keyword>
<evidence type="ECO:0000259" key="13">
    <source>
        <dbReference type="PROSITE" id="PS51918"/>
    </source>
</evidence>
<dbReference type="InterPro" id="IPR000385">
    <property type="entry name" value="MoaA_NifB_PqqE_Fe-S-bd_CS"/>
</dbReference>
<dbReference type="SUPFAM" id="SSF102114">
    <property type="entry name" value="Radical SAM enzymes"/>
    <property type="match status" value="1"/>
</dbReference>
<dbReference type="Gene3D" id="3.20.20.70">
    <property type="entry name" value="Aldolase class I"/>
    <property type="match status" value="1"/>
</dbReference>
<gene>
    <name evidence="12 14" type="primary">moaA</name>
    <name evidence="14" type="ORF">Q3982_00920</name>
</gene>
<dbReference type="SFLD" id="SFLDS00029">
    <property type="entry name" value="Radical_SAM"/>
    <property type="match status" value="1"/>
</dbReference>
<dbReference type="GO" id="GO:0005525">
    <property type="term" value="F:GTP binding"/>
    <property type="evidence" value="ECO:0007669"/>
    <property type="project" value="UniProtKB-UniRule"/>
</dbReference>
<comment type="pathway">
    <text evidence="12">Cofactor biosynthesis; molybdopterin biosynthesis.</text>
</comment>
<keyword evidence="3 12" id="KW-0949">S-adenosyl-L-methionine</keyword>
<proteinExistence type="inferred from homology"/>
<keyword evidence="9 12" id="KW-0501">Molybdenum cofactor biosynthesis</keyword>
<feature type="binding site" evidence="12">
    <location>
        <position position="13"/>
    </location>
    <ligand>
        <name>GTP</name>
        <dbReference type="ChEBI" id="CHEBI:37565"/>
    </ligand>
</feature>
<organism evidence="14 15">
    <name type="scientific">Phoenicibacter congonensis</name>
    <dbReference type="NCBI Taxonomy" id="1944646"/>
    <lineage>
        <taxon>Bacteria</taxon>
        <taxon>Bacillati</taxon>
        <taxon>Actinomycetota</taxon>
        <taxon>Coriobacteriia</taxon>
        <taxon>Eggerthellales</taxon>
        <taxon>Eggerthellaceae</taxon>
        <taxon>Phoenicibacter</taxon>
    </lineage>
</organism>
<keyword evidence="4 12" id="KW-0479">Metal-binding</keyword>
<keyword evidence="15" id="KW-1185">Reference proteome</keyword>
<dbReference type="InterPro" id="IPR040064">
    <property type="entry name" value="MoaA-like"/>
</dbReference>
<dbReference type="Proteomes" id="UP001168575">
    <property type="component" value="Unassembled WGS sequence"/>
</dbReference>
<comment type="function">
    <text evidence="12">Catalyzes the cyclization of GTP to (8S)-3',8-cyclo-7,8-dihydroguanosine 5'-triphosphate.</text>
</comment>